<gene>
    <name evidence="2" type="ORF">ACFQ03_02775</name>
</gene>
<dbReference type="EMBL" id="JBHTIU010000008">
    <property type="protein sequence ID" value="MFD0868059.1"/>
    <property type="molecule type" value="Genomic_DNA"/>
</dbReference>
<name>A0ABW3D5U3_9BACL</name>
<sequence length="240" mass="27606">MTIRVTIWNEFVHERKHANVAEIYPQGIHAAITEGIGRIEPDFSIRTATLEEPEHGLTEEVLQETDVLLWWSHARNHLVQDEVVERVCSRIYDGMGFIALHSALNSKPFRKLMGTTCQIKWREADDKERIWVIDPSHPIAEGIGSYIDIGYEEMYGEHFDIPIPDELIFVSWFTGGEVFRSGVTYRRGRGKIFYFRPGHQEVPTYHHPDVLKVLANAVRWAAPRHGAMPRYGNSAPIDFV</sequence>
<dbReference type="Pfam" id="PF06283">
    <property type="entry name" value="ThuA"/>
    <property type="match status" value="1"/>
</dbReference>
<protein>
    <submittedName>
        <fullName evidence="2">ThuA domain-containing protein</fullName>
    </submittedName>
</protein>
<dbReference type="Gene3D" id="3.40.50.880">
    <property type="match status" value="1"/>
</dbReference>
<evidence type="ECO:0000259" key="1">
    <source>
        <dbReference type="Pfam" id="PF06283"/>
    </source>
</evidence>
<dbReference type="RefSeq" id="WP_144932361.1">
    <property type="nucleotide sequence ID" value="NZ_JBHTIU010000008.1"/>
</dbReference>
<dbReference type="PIRSF" id="PIRSF030013">
    <property type="entry name" value="ThuA"/>
    <property type="match status" value="1"/>
</dbReference>
<feature type="domain" description="ThuA-like" evidence="1">
    <location>
        <begin position="4"/>
        <end position="221"/>
    </location>
</feature>
<organism evidence="2 3">
    <name type="scientific">Paenibacillus residui</name>
    <dbReference type="NCBI Taxonomy" id="629724"/>
    <lineage>
        <taxon>Bacteria</taxon>
        <taxon>Bacillati</taxon>
        <taxon>Bacillota</taxon>
        <taxon>Bacilli</taxon>
        <taxon>Bacillales</taxon>
        <taxon>Paenibacillaceae</taxon>
        <taxon>Paenibacillus</taxon>
    </lineage>
</organism>
<dbReference type="InterPro" id="IPR029062">
    <property type="entry name" value="Class_I_gatase-like"/>
</dbReference>
<dbReference type="InterPro" id="IPR029010">
    <property type="entry name" value="ThuA-like"/>
</dbReference>
<accession>A0ABW3D5U3</accession>
<keyword evidence="3" id="KW-1185">Reference proteome</keyword>
<dbReference type="InterPro" id="IPR009381">
    <property type="entry name" value="Trehalose_catabolism_ThuA_prok"/>
</dbReference>
<comment type="caution">
    <text evidence="2">The sequence shown here is derived from an EMBL/GenBank/DDBJ whole genome shotgun (WGS) entry which is preliminary data.</text>
</comment>
<dbReference type="Proteomes" id="UP001597120">
    <property type="component" value="Unassembled WGS sequence"/>
</dbReference>
<reference evidence="3" key="1">
    <citation type="journal article" date="2019" name="Int. J. Syst. Evol. Microbiol.">
        <title>The Global Catalogue of Microorganisms (GCM) 10K type strain sequencing project: providing services to taxonomists for standard genome sequencing and annotation.</title>
        <authorList>
            <consortium name="The Broad Institute Genomics Platform"/>
            <consortium name="The Broad Institute Genome Sequencing Center for Infectious Disease"/>
            <person name="Wu L."/>
            <person name="Ma J."/>
        </authorList>
    </citation>
    <scope>NUCLEOTIDE SEQUENCE [LARGE SCALE GENOMIC DNA]</scope>
    <source>
        <strain evidence="3">CCUG 57263</strain>
    </source>
</reference>
<dbReference type="SUPFAM" id="SSF52317">
    <property type="entry name" value="Class I glutamine amidotransferase-like"/>
    <property type="match status" value="1"/>
</dbReference>
<evidence type="ECO:0000313" key="3">
    <source>
        <dbReference type="Proteomes" id="UP001597120"/>
    </source>
</evidence>
<evidence type="ECO:0000313" key="2">
    <source>
        <dbReference type="EMBL" id="MFD0868059.1"/>
    </source>
</evidence>
<proteinExistence type="predicted"/>